<dbReference type="PANTHER" id="PTHR35508">
    <property type="entry name" value="VOLTAGE-DEPENDENT L-TYPE CALCIUM CHANNEL SUBUNIT"/>
    <property type="match status" value="1"/>
</dbReference>
<feature type="transmembrane region" description="Helical" evidence="1">
    <location>
        <begin position="210"/>
        <end position="236"/>
    </location>
</feature>
<proteinExistence type="predicted"/>
<gene>
    <name evidence="2" type="ORF">V6N11_016361</name>
</gene>
<evidence type="ECO:0000313" key="3">
    <source>
        <dbReference type="Proteomes" id="UP001396334"/>
    </source>
</evidence>
<keyword evidence="3" id="KW-1185">Reference proteome</keyword>
<keyword evidence="1" id="KW-0812">Transmembrane</keyword>
<comment type="caution">
    <text evidence="2">The sequence shown here is derived from an EMBL/GenBank/DDBJ whole genome shotgun (WGS) entry which is preliminary data.</text>
</comment>
<name>A0ABR2TV14_9ROSI</name>
<protein>
    <submittedName>
        <fullName evidence="2">Uncharacterized protein</fullName>
    </submittedName>
</protein>
<sequence length="250" mass="28206">MRTEKKLTQQRSEVEENKANISKFFSCMSSLYSQKHGDMWSNVERRFLEIPCQEMEINDVRQAEERKRYLSRPLLTRGRATFSQNGSSLDHDRPRSAVPIEPAIRHAGPKEQCSLTEETLYDHDVLHRSISMIIFSFFENRPRLRKASRNTGRNVQLWTRRGSPLRALLVISVTATASATIDRLSSHLFGSCGRLLVLFLCLCNSHLSWALSLAAIVISAATISAIFAAMVAAGIISPSEHGFAYFVSFL</sequence>
<accession>A0ABR2TV14</accession>
<keyword evidence="1" id="KW-1133">Transmembrane helix</keyword>
<evidence type="ECO:0000256" key="1">
    <source>
        <dbReference type="SAM" id="Phobius"/>
    </source>
</evidence>
<reference evidence="2 3" key="1">
    <citation type="journal article" date="2024" name="G3 (Bethesda)">
        <title>Genome assembly of Hibiscus sabdariffa L. provides insights into metabolisms of medicinal natural products.</title>
        <authorList>
            <person name="Kim T."/>
        </authorList>
    </citation>
    <scope>NUCLEOTIDE SEQUENCE [LARGE SCALE GENOMIC DNA]</scope>
    <source>
        <strain evidence="2">TK-2024</strain>
        <tissue evidence="2">Old leaves</tissue>
    </source>
</reference>
<dbReference type="Proteomes" id="UP001396334">
    <property type="component" value="Unassembled WGS sequence"/>
</dbReference>
<organism evidence="2 3">
    <name type="scientific">Hibiscus sabdariffa</name>
    <name type="common">roselle</name>
    <dbReference type="NCBI Taxonomy" id="183260"/>
    <lineage>
        <taxon>Eukaryota</taxon>
        <taxon>Viridiplantae</taxon>
        <taxon>Streptophyta</taxon>
        <taxon>Embryophyta</taxon>
        <taxon>Tracheophyta</taxon>
        <taxon>Spermatophyta</taxon>
        <taxon>Magnoliopsida</taxon>
        <taxon>eudicotyledons</taxon>
        <taxon>Gunneridae</taxon>
        <taxon>Pentapetalae</taxon>
        <taxon>rosids</taxon>
        <taxon>malvids</taxon>
        <taxon>Malvales</taxon>
        <taxon>Malvaceae</taxon>
        <taxon>Malvoideae</taxon>
        <taxon>Hibiscus</taxon>
    </lineage>
</organism>
<evidence type="ECO:0000313" key="2">
    <source>
        <dbReference type="EMBL" id="KAK9041251.1"/>
    </source>
</evidence>
<dbReference type="EMBL" id="JBBPBN010000004">
    <property type="protein sequence ID" value="KAK9041251.1"/>
    <property type="molecule type" value="Genomic_DNA"/>
</dbReference>
<dbReference type="PANTHER" id="PTHR35508:SF1">
    <property type="entry name" value="VOLTAGE-DEPENDENT L-TYPE CALCIUM CHANNEL SUBUNIT"/>
    <property type="match status" value="1"/>
</dbReference>
<keyword evidence="1" id="KW-0472">Membrane</keyword>